<name>A0ABN7M4Q3_9BACT</name>
<feature type="region of interest" description="Disordered" evidence="1">
    <location>
        <begin position="1"/>
        <end position="33"/>
    </location>
</feature>
<comment type="caution">
    <text evidence="2">The sequence shown here is derived from an EMBL/GenBank/DDBJ whole genome shotgun (WGS) entry which is preliminary data.</text>
</comment>
<evidence type="ECO:0008006" key="4">
    <source>
        <dbReference type="Google" id="ProtNLM"/>
    </source>
</evidence>
<evidence type="ECO:0000313" key="2">
    <source>
        <dbReference type="EMBL" id="CAE6783723.1"/>
    </source>
</evidence>
<dbReference type="Proteomes" id="UP000675880">
    <property type="component" value="Unassembled WGS sequence"/>
</dbReference>
<reference evidence="2 3" key="1">
    <citation type="submission" date="2021-02" db="EMBL/GenBank/DDBJ databases">
        <authorList>
            <person name="Han P."/>
        </authorList>
    </citation>
    <scope>NUCLEOTIDE SEQUENCE [LARGE SCALE GENOMIC DNA]</scope>
    <source>
        <strain evidence="2">Candidatus Nitrospira sp. ZN2</strain>
    </source>
</reference>
<protein>
    <recommendedName>
        <fullName evidence="4">DinB-like domain-containing protein</fullName>
    </recommendedName>
</protein>
<sequence>MRITSRVWEPANVAKNHESGRVPEPPSGSNKTIGERLARTEEVSRLLPFGLENPIAKGRMIDNWTSVVYHFVTHIGG</sequence>
<accession>A0ABN7M4Q3</accession>
<dbReference type="EMBL" id="CAJNBJ010000018">
    <property type="protein sequence ID" value="CAE6783723.1"/>
    <property type="molecule type" value="Genomic_DNA"/>
</dbReference>
<proteinExistence type="predicted"/>
<evidence type="ECO:0000256" key="1">
    <source>
        <dbReference type="SAM" id="MobiDB-lite"/>
    </source>
</evidence>
<evidence type="ECO:0000313" key="3">
    <source>
        <dbReference type="Proteomes" id="UP000675880"/>
    </source>
</evidence>
<gene>
    <name evidence="2" type="ORF">NSPZN2_50004</name>
</gene>
<keyword evidence="3" id="KW-1185">Reference proteome</keyword>
<organism evidence="2 3">
    <name type="scientific">Nitrospira defluvii</name>
    <dbReference type="NCBI Taxonomy" id="330214"/>
    <lineage>
        <taxon>Bacteria</taxon>
        <taxon>Pseudomonadati</taxon>
        <taxon>Nitrospirota</taxon>
        <taxon>Nitrospiria</taxon>
        <taxon>Nitrospirales</taxon>
        <taxon>Nitrospiraceae</taxon>
        <taxon>Nitrospira</taxon>
    </lineage>
</organism>